<dbReference type="Pfam" id="PF07654">
    <property type="entry name" value="C1-set"/>
    <property type="match status" value="1"/>
</dbReference>
<dbReference type="Ensembl" id="ENSECRT00000033195.1">
    <property type="protein sequence ID" value="ENSECRP00000032473.1"/>
    <property type="gene ID" value="ENSECRG00000022007.1"/>
</dbReference>
<keyword evidence="1" id="KW-1015">Disulfide bond</keyword>
<dbReference type="Gene3D" id="2.60.40.10">
    <property type="entry name" value="Immunoglobulins"/>
    <property type="match status" value="1"/>
</dbReference>
<evidence type="ECO:0000256" key="1">
    <source>
        <dbReference type="ARBA" id="ARBA00023157"/>
    </source>
</evidence>
<feature type="domain" description="Ig-like" evidence="3">
    <location>
        <begin position="14"/>
        <end position="96"/>
    </location>
</feature>
<dbReference type="InterPro" id="IPR003597">
    <property type="entry name" value="Ig_C1-set"/>
</dbReference>
<dbReference type="PANTHER" id="PTHR19971">
    <property type="entry name" value="SIGNAL-REGULATORY PROTEIN BETA"/>
    <property type="match status" value="1"/>
</dbReference>
<dbReference type="CDD" id="cd00098">
    <property type="entry name" value="IgC1"/>
    <property type="match status" value="1"/>
</dbReference>
<dbReference type="SUPFAM" id="SSF48726">
    <property type="entry name" value="Immunoglobulin"/>
    <property type="match status" value="1"/>
</dbReference>
<keyword evidence="2" id="KW-0325">Glycoprotein</keyword>
<reference evidence="4" key="2">
    <citation type="submission" date="2025-09" db="UniProtKB">
        <authorList>
            <consortium name="Ensembl"/>
        </authorList>
    </citation>
    <scope>IDENTIFICATION</scope>
</reference>
<accession>A0A8C4TJF9</accession>
<evidence type="ECO:0000313" key="4">
    <source>
        <dbReference type="Ensembl" id="ENSECRP00000032473.1"/>
    </source>
</evidence>
<dbReference type="InterPro" id="IPR013783">
    <property type="entry name" value="Ig-like_fold"/>
</dbReference>
<keyword evidence="5" id="KW-1185">Reference proteome</keyword>
<dbReference type="InterPro" id="IPR051755">
    <property type="entry name" value="Ig-like_CS_Receptor"/>
</dbReference>
<protein>
    <recommendedName>
        <fullName evidence="3">Ig-like domain-containing protein</fullName>
    </recommendedName>
</protein>
<dbReference type="PROSITE" id="PS50835">
    <property type="entry name" value="IG_LIKE"/>
    <property type="match status" value="1"/>
</dbReference>
<dbReference type="InterPro" id="IPR007110">
    <property type="entry name" value="Ig-like_dom"/>
</dbReference>
<proteinExistence type="predicted"/>
<name>A0A8C4TJF9_ERPCA</name>
<organism evidence="4 5">
    <name type="scientific">Erpetoichthys calabaricus</name>
    <name type="common">Rope fish</name>
    <name type="synonym">Calamoichthys calabaricus</name>
    <dbReference type="NCBI Taxonomy" id="27687"/>
    <lineage>
        <taxon>Eukaryota</taxon>
        <taxon>Metazoa</taxon>
        <taxon>Chordata</taxon>
        <taxon>Craniata</taxon>
        <taxon>Vertebrata</taxon>
        <taxon>Euteleostomi</taxon>
        <taxon>Actinopterygii</taxon>
        <taxon>Polypteriformes</taxon>
        <taxon>Polypteridae</taxon>
        <taxon>Erpetoichthys</taxon>
    </lineage>
</organism>
<evidence type="ECO:0000313" key="5">
    <source>
        <dbReference type="Proteomes" id="UP000694620"/>
    </source>
</evidence>
<dbReference type="InterPro" id="IPR036179">
    <property type="entry name" value="Ig-like_dom_sf"/>
</dbReference>
<sequence length="110" mass="12435">IPRFLMTVLIVGRPSITVTSQVLERNKEQLVTCRLDGHYPDDIVVTWMRNGKALNKSELKSDGTYVTTESFLLTSFNEKDEIYCLVEQEGFKDPLTKIIPIKMGGKKAVS</sequence>
<dbReference type="Proteomes" id="UP000694620">
    <property type="component" value="Unassembled WGS sequence"/>
</dbReference>
<dbReference type="SMART" id="SM00407">
    <property type="entry name" value="IGc1"/>
    <property type="match status" value="1"/>
</dbReference>
<dbReference type="GeneTree" id="ENSGT00980000203274"/>
<reference evidence="4" key="1">
    <citation type="submission" date="2025-08" db="UniProtKB">
        <authorList>
            <consortium name="Ensembl"/>
        </authorList>
    </citation>
    <scope>IDENTIFICATION</scope>
</reference>
<dbReference type="AlphaFoldDB" id="A0A8C4TJF9"/>
<evidence type="ECO:0000256" key="2">
    <source>
        <dbReference type="ARBA" id="ARBA00023180"/>
    </source>
</evidence>
<evidence type="ECO:0000259" key="3">
    <source>
        <dbReference type="PROSITE" id="PS50835"/>
    </source>
</evidence>